<dbReference type="PANTHER" id="PTHR11439:SF463">
    <property type="entry name" value="REVERSE TRANSCRIPTASE TY1_COPIA-TYPE DOMAIN-CONTAINING PROTEIN"/>
    <property type="match status" value="1"/>
</dbReference>
<evidence type="ECO:0000256" key="1">
    <source>
        <dbReference type="SAM" id="MobiDB-lite"/>
    </source>
</evidence>
<evidence type="ECO:0000313" key="3">
    <source>
        <dbReference type="EMBL" id="KAD7478171.1"/>
    </source>
</evidence>
<accession>A0A5N6Q2H9</accession>
<evidence type="ECO:0000313" key="4">
    <source>
        <dbReference type="Proteomes" id="UP000326396"/>
    </source>
</evidence>
<dbReference type="InterPro" id="IPR013103">
    <property type="entry name" value="RVT_2"/>
</dbReference>
<dbReference type="AlphaFoldDB" id="A0A5N6Q2H9"/>
<keyword evidence="4" id="KW-1185">Reference proteome</keyword>
<dbReference type="OrthoDB" id="1922643at2759"/>
<organism evidence="3 4">
    <name type="scientific">Mikania micrantha</name>
    <name type="common">bitter vine</name>
    <dbReference type="NCBI Taxonomy" id="192012"/>
    <lineage>
        <taxon>Eukaryota</taxon>
        <taxon>Viridiplantae</taxon>
        <taxon>Streptophyta</taxon>
        <taxon>Embryophyta</taxon>
        <taxon>Tracheophyta</taxon>
        <taxon>Spermatophyta</taxon>
        <taxon>Magnoliopsida</taxon>
        <taxon>eudicotyledons</taxon>
        <taxon>Gunneridae</taxon>
        <taxon>Pentapetalae</taxon>
        <taxon>asterids</taxon>
        <taxon>campanulids</taxon>
        <taxon>Asterales</taxon>
        <taxon>Asteraceae</taxon>
        <taxon>Asteroideae</taxon>
        <taxon>Heliantheae alliance</taxon>
        <taxon>Eupatorieae</taxon>
        <taxon>Mikania</taxon>
    </lineage>
</organism>
<name>A0A5N6Q2H9_9ASTR</name>
<dbReference type="EMBL" id="SZYD01000001">
    <property type="protein sequence ID" value="KAD7478171.1"/>
    <property type="molecule type" value="Genomic_DNA"/>
</dbReference>
<comment type="caution">
    <text evidence="3">The sequence shown here is derived from an EMBL/GenBank/DDBJ whole genome shotgun (WGS) entry which is preliminary data.</text>
</comment>
<reference evidence="3 4" key="1">
    <citation type="submission" date="2019-05" db="EMBL/GenBank/DDBJ databases">
        <title>Mikania micrantha, genome provides insights into the molecular mechanism of rapid growth.</title>
        <authorList>
            <person name="Liu B."/>
        </authorList>
    </citation>
    <scope>NUCLEOTIDE SEQUENCE [LARGE SCALE GENOMIC DNA]</scope>
    <source>
        <strain evidence="3">NLD-2019</strain>
        <tissue evidence="3">Leaf</tissue>
    </source>
</reference>
<dbReference type="SUPFAM" id="SSF56672">
    <property type="entry name" value="DNA/RNA polymerases"/>
    <property type="match status" value="1"/>
</dbReference>
<evidence type="ECO:0000259" key="2">
    <source>
        <dbReference type="Pfam" id="PF07727"/>
    </source>
</evidence>
<gene>
    <name evidence="3" type="ORF">E3N88_01307</name>
</gene>
<proteinExistence type="predicted"/>
<dbReference type="CDD" id="cd09272">
    <property type="entry name" value="RNase_HI_RT_Ty1"/>
    <property type="match status" value="1"/>
</dbReference>
<dbReference type="Pfam" id="PF07727">
    <property type="entry name" value="RVT_2"/>
    <property type="match status" value="1"/>
</dbReference>
<feature type="domain" description="Reverse transcriptase Ty1/copia-type" evidence="2">
    <location>
        <begin position="84"/>
        <end position="327"/>
    </location>
</feature>
<dbReference type="InterPro" id="IPR043502">
    <property type="entry name" value="DNA/RNA_pol_sf"/>
</dbReference>
<sequence>MPPIRPTTAPSLPSINDQSPPSSTLSKTRSMSDLYANTQEIRNFDYTTCQFALNITDPTTYTEACKLPAWQTTMHEELAAIEKNQTWVLTTLPAGKNLVGLKWLYKTKVGPDGKIVKYKARLVAKGYSQQYGVDFLETFAPVARFETIRVVVAIAAQMGWPIHQLDVKSAFLNGDLSEEIYVEQPEGFLVKGKEQMVYKLHKALYGLKQSPRAWYAKIDGYFAEHGFRRSANEPTLYIKQLDTDSIIYVCLYVDDIICTASTSFLIAEFKHGMKIAFEMTDMGFLEYFLGLEVFQNSKGIFLGQKSYVVNLLKKFGMSNCNIEATPVNVLEKLQMEDGQDKVDAELYRSLVGGLIYLTHTRPDLAYAVSLVSRFIQSPSKNHFGAGQRILRYVAGTTNFGVWYKKDAPITLIGYSDSDWASSIDNRKSVSAYVFMLGTGAVSWCSKKQLTVALSSTEAEYIASTGAACQGVWIRRILEDLGFKQDGATVIYCDNNSAINLSKNPVLHSRSKHIELKYHFIRDLVAQNQIKLEFCDTHHQVADVLTKGLTREKFVFFRHLMGVIEFELKGDVEA</sequence>
<feature type="compositionally biased region" description="Polar residues" evidence="1">
    <location>
        <begin position="8"/>
        <end position="30"/>
    </location>
</feature>
<dbReference type="PANTHER" id="PTHR11439">
    <property type="entry name" value="GAG-POL-RELATED RETROTRANSPOSON"/>
    <property type="match status" value="1"/>
</dbReference>
<protein>
    <recommendedName>
        <fullName evidence="2">Reverse transcriptase Ty1/copia-type domain-containing protein</fullName>
    </recommendedName>
</protein>
<dbReference type="Proteomes" id="UP000326396">
    <property type="component" value="Linkage Group LG1"/>
</dbReference>
<feature type="region of interest" description="Disordered" evidence="1">
    <location>
        <begin position="1"/>
        <end position="30"/>
    </location>
</feature>